<evidence type="ECO:0000313" key="1">
    <source>
        <dbReference type="EMBL" id="ACZ41962.1"/>
    </source>
</evidence>
<dbReference type="HOGENOM" id="CLU_097039_4_0_0"/>
<dbReference type="PANTHER" id="PTHR37953:SF1">
    <property type="entry name" value="UPF0127 PROTEIN MJ1496"/>
    <property type="match status" value="1"/>
</dbReference>
<evidence type="ECO:0000313" key="2">
    <source>
        <dbReference type="Proteomes" id="UP000000323"/>
    </source>
</evidence>
<dbReference type="KEGG" id="ttr:Tter_1046"/>
<dbReference type="RefSeq" id="WP_012874997.1">
    <property type="nucleotide sequence ID" value="NC_013525.1"/>
</dbReference>
<dbReference type="InterPro" id="IPR003795">
    <property type="entry name" value="DUF192"/>
</dbReference>
<dbReference type="AlphaFoldDB" id="D1CGA6"/>
<dbReference type="PANTHER" id="PTHR37953">
    <property type="entry name" value="UPF0127 PROTEIN MJ1496"/>
    <property type="match status" value="1"/>
</dbReference>
<dbReference type="eggNOG" id="COG1430">
    <property type="taxonomic scope" value="Bacteria"/>
</dbReference>
<dbReference type="Gene3D" id="2.60.120.1140">
    <property type="entry name" value="Protein of unknown function DUF192"/>
    <property type="match status" value="1"/>
</dbReference>
<dbReference type="Proteomes" id="UP000000323">
    <property type="component" value="Chromosome 1"/>
</dbReference>
<evidence type="ECO:0008006" key="3">
    <source>
        <dbReference type="Google" id="ProtNLM"/>
    </source>
</evidence>
<name>D1CGA6_THET1</name>
<keyword evidence="2" id="KW-1185">Reference proteome</keyword>
<accession>D1CGA6</accession>
<reference evidence="2" key="1">
    <citation type="journal article" date="2010" name="Stand. Genomic Sci.">
        <title>Complete genome sequence of 'Thermobaculum terrenum' type strain (YNP1).</title>
        <authorList>
            <person name="Kiss H."/>
            <person name="Cleland D."/>
            <person name="Lapidus A."/>
            <person name="Lucas S."/>
            <person name="Glavina Del Rio T."/>
            <person name="Nolan M."/>
            <person name="Tice H."/>
            <person name="Han C."/>
            <person name="Goodwin L."/>
            <person name="Pitluck S."/>
            <person name="Liolios K."/>
            <person name="Ivanova N."/>
            <person name="Mavromatis K."/>
            <person name="Ovchinnikova G."/>
            <person name="Pati A."/>
            <person name="Chen A."/>
            <person name="Palaniappan K."/>
            <person name="Land M."/>
            <person name="Hauser L."/>
            <person name="Chang Y."/>
            <person name="Jeffries C."/>
            <person name="Lu M."/>
            <person name="Brettin T."/>
            <person name="Detter J."/>
            <person name="Goker M."/>
            <person name="Tindall B."/>
            <person name="Beck B."/>
            <person name="McDermott T."/>
            <person name="Woyke T."/>
            <person name="Bristow J."/>
            <person name="Eisen J."/>
            <person name="Markowitz V."/>
            <person name="Hugenholtz P."/>
            <person name="Kyrpides N."/>
            <person name="Klenk H."/>
            <person name="Cheng J."/>
        </authorList>
    </citation>
    <scope>NUCLEOTIDE SEQUENCE [LARGE SCALE GENOMIC DNA]</scope>
    <source>
        <strain evidence="2">ATCC BAA-798 / YNP1</strain>
    </source>
</reference>
<dbReference type="EMBL" id="CP001825">
    <property type="protein sequence ID" value="ACZ41962.1"/>
    <property type="molecule type" value="Genomic_DNA"/>
</dbReference>
<proteinExistence type="predicted"/>
<sequence length="114" mass="12851">MKVIVARNGRPLCVDCSVAGNFFSRFVGLMGKKSLPEGMGLMIMPCNSIHCFFMRFPIDALFLDEDNRVLRMYSELKPWRVTGIVKNARKVIELPAGTLARNDVRVGDVIVFQD</sequence>
<dbReference type="STRING" id="525904.Tter_1046"/>
<organism evidence="1 2">
    <name type="scientific">Thermobaculum terrenum (strain ATCC BAA-798 / CCMEE 7001 / YNP1)</name>
    <dbReference type="NCBI Taxonomy" id="525904"/>
    <lineage>
        <taxon>Bacteria</taxon>
        <taxon>Bacillati</taxon>
        <taxon>Chloroflexota</taxon>
        <taxon>Chloroflexia</taxon>
        <taxon>Candidatus Thermobaculales</taxon>
        <taxon>Candidatus Thermobaculaceae</taxon>
        <taxon>Thermobaculum</taxon>
    </lineage>
</organism>
<protein>
    <recommendedName>
        <fullName evidence="3">DUF192 domain-containing protein</fullName>
    </recommendedName>
</protein>
<dbReference type="InterPro" id="IPR038695">
    <property type="entry name" value="Saro_0823-like_sf"/>
</dbReference>
<gene>
    <name evidence="1" type="ordered locus">Tter_1046</name>
</gene>
<dbReference type="Pfam" id="PF02643">
    <property type="entry name" value="DUF192"/>
    <property type="match status" value="1"/>
</dbReference>